<accession>A0A9W5YP78</accession>
<evidence type="ECO:0000313" key="2">
    <source>
        <dbReference type="Proteomes" id="UP001143548"/>
    </source>
</evidence>
<dbReference type="AlphaFoldDB" id="A0A9W5YP78"/>
<gene>
    <name evidence="1" type="ORF">AbraCBS73388_004769</name>
</gene>
<name>A0A9W5YP78_9EURO</name>
<dbReference type="Proteomes" id="UP001143548">
    <property type="component" value="Unassembled WGS sequence"/>
</dbReference>
<evidence type="ECO:0000313" key="1">
    <source>
        <dbReference type="EMBL" id="GKZ19781.1"/>
    </source>
</evidence>
<sequence length="116" mass="12361">MSPSFLCSKHRLVPVHHKARTTLSKAPSAPAAMSTLTLNSSARHCPSSTLTYSHLSFEVSEILTKASTIDAVTRTASTIDGFLPTFKVPKPSSKRTTFGSSFGVYAPFVATTAEEA</sequence>
<proteinExistence type="predicted"/>
<organism evidence="1 2">
    <name type="scientific">Aspergillus brasiliensis</name>
    <dbReference type="NCBI Taxonomy" id="319629"/>
    <lineage>
        <taxon>Eukaryota</taxon>
        <taxon>Fungi</taxon>
        <taxon>Dikarya</taxon>
        <taxon>Ascomycota</taxon>
        <taxon>Pezizomycotina</taxon>
        <taxon>Eurotiomycetes</taxon>
        <taxon>Eurotiomycetidae</taxon>
        <taxon>Eurotiales</taxon>
        <taxon>Aspergillaceae</taxon>
        <taxon>Aspergillus</taxon>
        <taxon>Aspergillus subgen. Circumdati</taxon>
    </lineage>
</organism>
<comment type="caution">
    <text evidence="1">The sequence shown here is derived from an EMBL/GenBank/DDBJ whole genome shotgun (WGS) entry which is preliminary data.</text>
</comment>
<protein>
    <submittedName>
        <fullName evidence="1">Uncharacterized protein</fullName>
    </submittedName>
</protein>
<reference evidence="1" key="1">
    <citation type="submission" date="2022-07" db="EMBL/GenBank/DDBJ databases">
        <title>Taxonomy of Aspergillus series Nigri: significant species reduction supported by multi-species coalescent approaches.</title>
        <authorList>
            <person name="Bian C."/>
            <person name="Kusuya Y."/>
            <person name="Sklenar F."/>
            <person name="D'hooge E."/>
            <person name="Yaguchi T."/>
            <person name="Takahashi H."/>
            <person name="Hubka V."/>
        </authorList>
    </citation>
    <scope>NUCLEOTIDE SEQUENCE</scope>
    <source>
        <strain evidence="1">CBS 733.88</strain>
    </source>
</reference>
<dbReference type="EMBL" id="BROQ01000022">
    <property type="protein sequence ID" value="GKZ19781.1"/>
    <property type="molecule type" value="Genomic_DNA"/>
</dbReference>